<feature type="transmembrane region" description="Helical" evidence="2">
    <location>
        <begin position="27"/>
        <end position="48"/>
    </location>
</feature>
<comment type="caution">
    <text evidence="4">The sequence shown here is derived from an EMBL/GenBank/DDBJ whole genome shotgun (WGS) entry which is preliminary data.</text>
</comment>
<feature type="transmembrane region" description="Helical" evidence="2">
    <location>
        <begin position="123"/>
        <end position="147"/>
    </location>
</feature>
<evidence type="ECO:0000313" key="4">
    <source>
        <dbReference type="EMBL" id="RMB64180.1"/>
    </source>
</evidence>
<dbReference type="Gene3D" id="3.40.50.720">
    <property type="entry name" value="NAD(P)-binding Rossmann-like Domain"/>
    <property type="match status" value="2"/>
</dbReference>
<evidence type="ECO:0000256" key="1">
    <source>
        <dbReference type="ARBA" id="ARBA00007430"/>
    </source>
</evidence>
<feature type="transmembrane region" description="Helical" evidence="2">
    <location>
        <begin position="68"/>
        <end position="85"/>
    </location>
</feature>
<accession>A0A3M0GHL2</accession>
<reference evidence="4 5" key="1">
    <citation type="submission" date="2018-10" db="EMBL/GenBank/DDBJ databases">
        <title>Dokdonia luteus sp. nov., isolated from sea water.</title>
        <authorList>
            <person name="Zhou L.Y."/>
            <person name="Du Z.J."/>
        </authorList>
    </citation>
    <scope>NUCLEOTIDE SEQUENCE [LARGE SCALE GENOMIC DNA]</scope>
    <source>
        <strain evidence="4 5">SH27</strain>
    </source>
</reference>
<sequence>MNNIFTKLFSYTSNELDIRKFRYLPRWLVLVIDLTLVLVSIFITYVIIKELTSSFYPYFSATQRISTILVTHLVFFLVFKTYAGLIRHSSTVDAFKLMMATGFTFGFLIIGNYMFNAIVGEKIFLTIGLVLNTFVSFTLLYVFRLFVKRVYEYFKAASSGVKSMKAFILGLNENAISTASAMDLEHPKRFEVVGFLSKKTANKRLRVLDKPVVHYSDKFISKIQNANAEAVIFTADYLSFEEQYAIVEDCLNHDIKVFSIPPLQDLSEGESITKKIKRFQIEDLLNRNPIRLNDANKRNALTGKTILVTGGAGSIGSEIVRQVASYEPKQIIVLDQAETPLHNLSLELSVNFLDVPFEYFLCDVRNKERLKMLFETFDIDYIYHAAAYKHVPIVEDNPHEAILTNIMGTRNIADLAVAHKVPYFVMVSTDKAVNPTNVMGASKRVAELYVQSLFFAKADTIKTKFITTRFGNVLGSNGSVVPLFKKQIEQGGPITITHPDIIRYFMTIPEACQLVLEAGVMGAGGEIFVFDMGDPVKIKDLATRMIQLAGHTPGVDIRIEYTGLRPGEKLYEELLNDGSRVIPTHHHKIMISKDETQDFEIVSASINRMIACSISESKETVVSELKELVPNFKSNNSIFEALDKKLSIN</sequence>
<protein>
    <submittedName>
        <fullName evidence="4">Polysaccharide biosynthesis protein</fullName>
    </submittedName>
</protein>
<dbReference type="Proteomes" id="UP000281985">
    <property type="component" value="Unassembled WGS sequence"/>
</dbReference>
<dbReference type="InterPro" id="IPR036291">
    <property type="entry name" value="NAD(P)-bd_dom_sf"/>
</dbReference>
<keyword evidence="2" id="KW-0472">Membrane</keyword>
<keyword evidence="2" id="KW-0812">Transmembrane</keyword>
<dbReference type="Pfam" id="PF02719">
    <property type="entry name" value="Polysacc_synt_2"/>
    <property type="match status" value="1"/>
</dbReference>
<dbReference type="PANTHER" id="PTHR43318">
    <property type="entry name" value="UDP-N-ACETYLGLUCOSAMINE 4,6-DEHYDRATASE"/>
    <property type="match status" value="1"/>
</dbReference>
<evidence type="ECO:0000256" key="2">
    <source>
        <dbReference type="SAM" id="Phobius"/>
    </source>
</evidence>
<dbReference type="AlphaFoldDB" id="A0A3M0GHL2"/>
<comment type="similarity">
    <text evidence="1">Belongs to the polysaccharide synthase family.</text>
</comment>
<proteinExistence type="inferred from homology"/>
<dbReference type="SUPFAM" id="SSF51735">
    <property type="entry name" value="NAD(P)-binding Rossmann-fold domains"/>
    <property type="match status" value="1"/>
</dbReference>
<evidence type="ECO:0000259" key="3">
    <source>
        <dbReference type="Pfam" id="PF02719"/>
    </source>
</evidence>
<feature type="domain" description="Polysaccharide biosynthesis protein CapD-like" evidence="3">
    <location>
        <begin position="306"/>
        <end position="592"/>
    </location>
</feature>
<organism evidence="4 5">
    <name type="scientific">Dokdonia sinensis</name>
    <dbReference type="NCBI Taxonomy" id="2479847"/>
    <lineage>
        <taxon>Bacteria</taxon>
        <taxon>Pseudomonadati</taxon>
        <taxon>Bacteroidota</taxon>
        <taxon>Flavobacteriia</taxon>
        <taxon>Flavobacteriales</taxon>
        <taxon>Flavobacteriaceae</taxon>
        <taxon>Dokdonia</taxon>
    </lineage>
</organism>
<name>A0A3M0GHL2_9FLAO</name>
<evidence type="ECO:0000313" key="5">
    <source>
        <dbReference type="Proteomes" id="UP000281985"/>
    </source>
</evidence>
<dbReference type="EMBL" id="REFV01000001">
    <property type="protein sequence ID" value="RMB64180.1"/>
    <property type="molecule type" value="Genomic_DNA"/>
</dbReference>
<gene>
    <name evidence="4" type="ORF">EAX61_00095</name>
</gene>
<dbReference type="PANTHER" id="PTHR43318:SF1">
    <property type="entry name" value="POLYSACCHARIDE BIOSYNTHESIS PROTEIN EPSC-RELATED"/>
    <property type="match status" value="1"/>
</dbReference>
<keyword evidence="5" id="KW-1185">Reference proteome</keyword>
<dbReference type="InterPro" id="IPR051203">
    <property type="entry name" value="Polysaccharide_Synthase-Rel"/>
</dbReference>
<dbReference type="CDD" id="cd05237">
    <property type="entry name" value="UDP_invert_4-6DH_SDR_e"/>
    <property type="match status" value="1"/>
</dbReference>
<keyword evidence="2" id="KW-1133">Transmembrane helix</keyword>
<dbReference type="InterPro" id="IPR003869">
    <property type="entry name" value="Polysac_CapD-like"/>
</dbReference>
<dbReference type="OrthoDB" id="9803111at2"/>
<feature type="transmembrane region" description="Helical" evidence="2">
    <location>
        <begin position="97"/>
        <end position="117"/>
    </location>
</feature>